<proteinExistence type="predicted"/>
<accession>A0ABV8AQJ1</accession>
<reference evidence="2" key="1">
    <citation type="journal article" date="2019" name="Int. J. Syst. Evol. Microbiol.">
        <title>The Global Catalogue of Microorganisms (GCM) 10K type strain sequencing project: providing services to taxonomists for standard genome sequencing and annotation.</title>
        <authorList>
            <consortium name="The Broad Institute Genomics Platform"/>
            <consortium name="The Broad Institute Genome Sequencing Center for Infectious Disease"/>
            <person name="Wu L."/>
            <person name="Ma J."/>
        </authorList>
    </citation>
    <scope>NUCLEOTIDE SEQUENCE [LARGE SCALE GENOMIC DNA]</scope>
    <source>
        <strain evidence="2">CCUG 60523</strain>
    </source>
</reference>
<dbReference type="RefSeq" id="WP_377905515.1">
    <property type="nucleotide sequence ID" value="NZ_JBHRZS010000007.1"/>
</dbReference>
<comment type="caution">
    <text evidence="1">The sequence shown here is derived from an EMBL/GenBank/DDBJ whole genome shotgun (WGS) entry which is preliminary data.</text>
</comment>
<sequence>MMTDEEFDLIDELYFVQPFSYLVDSLGWEEVQILKLLESLHKKGWVKCLRGPDEEIFDEPAILERGQSYFFLATKEGLMKHNLG</sequence>
<gene>
    <name evidence="1" type="ORF">ACFOSV_08780</name>
</gene>
<evidence type="ECO:0000313" key="2">
    <source>
        <dbReference type="Proteomes" id="UP001595805"/>
    </source>
</evidence>
<dbReference type="Proteomes" id="UP001595805">
    <property type="component" value="Unassembled WGS sequence"/>
</dbReference>
<name>A0ABV8AQJ1_9BACT</name>
<dbReference type="EMBL" id="JBHRZS010000007">
    <property type="protein sequence ID" value="MFC3880268.1"/>
    <property type="molecule type" value="Genomic_DNA"/>
</dbReference>
<keyword evidence="2" id="KW-1185">Reference proteome</keyword>
<evidence type="ECO:0000313" key="1">
    <source>
        <dbReference type="EMBL" id="MFC3880268.1"/>
    </source>
</evidence>
<protein>
    <submittedName>
        <fullName evidence="1">Uncharacterized protein</fullName>
    </submittedName>
</protein>
<organism evidence="1 2">
    <name type="scientific">Algoriphagus namhaensis</name>
    <dbReference type="NCBI Taxonomy" id="915353"/>
    <lineage>
        <taxon>Bacteria</taxon>
        <taxon>Pseudomonadati</taxon>
        <taxon>Bacteroidota</taxon>
        <taxon>Cytophagia</taxon>
        <taxon>Cytophagales</taxon>
        <taxon>Cyclobacteriaceae</taxon>
        <taxon>Algoriphagus</taxon>
    </lineage>
</organism>